<keyword evidence="2" id="KW-1185">Reference proteome</keyword>
<accession>A0A8X6GJD3</accession>
<dbReference type="AlphaFoldDB" id="A0A8X6GJD3"/>
<sequence>MSKRSHLTELERWKENSGLEGNQIQAELAETNGVSRSEISMIWKLFGRTRNAVQRAYVHLEGICHKEQSCVRVRKCQIWQWRREGLCWHLN</sequence>
<evidence type="ECO:0000313" key="2">
    <source>
        <dbReference type="Proteomes" id="UP000887116"/>
    </source>
</evidence>
<proteinExistence type="predicted"/>
<comment type="caution">
    <text evidence="1">The sequence shown here is derived from an EMBL/GenBank/DDBJ whole genome shotgun (WGS) entry which is preliminary data.</text>
</comment>
<evidence type="ECO:0000313" key="1">
    <source>
        <dbReference type="EMBL" id="GFR05537.1"/>
    </source>
</evidence>
<dbReference type="EMBL" id="BMAO01006023">
    <property type="protein sequence ID" value="GFR05537.1"/>
    <property type="molecule type" value="Genomic_DNA"/>
</dbReference>
<gene>
    <name evidence="1" type="ORF">TNCT_341761</name>
</gene>
<reference evidence="1" key="1">
    <citation type="submission" date="2020-07" db="EMBL/GenBank/DDBJ databases">
        <title>Multicomponent nature underlies the extraordinary mechanical properties of spider dragline silk.</title>
        <authorList>
            <person name="Kono N."/>
            <person name="Nakamura H."/>
            <person name="Mori M."/>
            <person name="Yoshida Y."/>
            <person name="Ohtoshi R."/>
            <person name="Malay A.D."/>
            <person name="Moran D.A.P."/>
            <person name="Tomita M."/>
            <person name="Numata K."/>
            <person name="Arakawa K."/>
        </authorList>
    </citation>
    <scope>NUCLEOTIDE SEQUENCE</scope>
</reference>
<name>A0A8X6GJD3_TRICU</name>
<organism evidence="1 2">
    <name type="scientific">Trichonephila clavata</name>
    <name type="common">Joro spider</name>
    <name type="synonym">Nephila clavata</name>
    <dbReference type="NCBI Taxonomy" id="2740835"/>
    <lineage>
        <taxon>Eukaryota</taxon>
        <taxon>Metazoa</taxon>
        <taxon>Ecdysozoa</taxon>
        <taxon>Arthropoda</taxon>
        <taxon>Chelicerata</taxon>
        <taxon>Arachnida</taxon>
        <taxon>Araneae</taxon>
        <taxon>Araneomorphae</taxon>
        <taxon>Entelegynae</taxon>
        <taxon>Araneoidea</taxon>
        <taxon>Nephilidae</taxon>
        <taxon>Trichonephila</taxon>
    </lineage>
</organism>
<protein>
    <submittedName>
        <fullName evidence="1">Uncharacterized protein</fullName>
    </submittedName>
</protein>
<dbReference type="Proteomes" id="UP000887116">
    <property type="component" value="Unassembled WGS sequence"/>
</dbReference>